<organism evidence="1 2">
    <name type="scientific">Lepagella muris</name>
    <dbReference type="NCBI Taxonomy" id="3032870"/>
    <lineage>
        <taxon>Bacteria</taxon>
        <taxon>Pseudomonadati</taxon>
        <taxon>Bacteroidota</taxon>
        <taxon>Bacteroidia</taxon>
        <taxon>Bacteroidales</taxon>
        <taxon>Muribaculaceae</taxon>
        <taxon>Lepagella</taxon>
    </lineage>
</organism>
<accession>A0AC61RJG1</accession>
<dbReference type="Proteomes" id="UP000306319">
    <property type="component" value="Unassembled WGS sequence"/>
</dbReference>
<proteinExistence type="predicted"/>
<sequence>MKPIEFPEQNAIATSEDENVQPLPCRISKDGTQVISCWEITEADFERLKRNPRIYISQLTFGANIPPLFATTDKHDLFTYKQPEQ</sequence>
<dbReference type="EMBL" id="SRYB01000004">
    <property type="protein sequence ID" value="TGY80007.1"/>
    <property type="molecule type" value="Genomic_DNA"/>
</dbReference>
<comment type="caution">
    <text evidence="1">The sequence shown here is derived from an EMBL/GenBank/DDBJ whole genome shotgun (WGS) entry which is preliminary data.</text>
</comment>
<evidence type="ECO:0000313" key="2">
    <source>
        <dbReference type="Proteomes" id="UP000306319"/>
    </source>
</evidence>
<evidence type="ECO:0000313" key="1">
    <source>
        <dbReference type="EMBL" id="TGY80007.1"/>
    </source>
</evidence>
<name>A0AC61RJG1_9BACT</name>
<gene>
    <name evidence="1" type="ORF">E5331_04250</name>
</gene>
<reference evidence="1" key="1">
    <citation type="submission" date="2019-04" db="EMBL/GenBank/DDBJ databases">
        <title>Microbes associate with the intestines of laboratory mice.</title>
        <authorList>
            <person name="Navarre W."/>
            <person name="Wong E."/>
            <person name="Huang K."/>
            <person name="Tropini C."/>
            <person name="Ng K."/>
            <person name="Yu B."/>
        </authorList>
    </citation>
    <scope>NUCLEOTIDE SEQUENCE</scope>
    <source>
        <strain evidence="1">NM04_E33</strain>
    </source>
</reference>
<keyword evidence="2" id="KW-1185">Reference proteome</keyword>
<protein>
    <submittedName>
        <fullName evidence="1">Uncharacterized protein</fullName>
    </submittedName>
</protein>